<dbReference type="PANTHER" id="PTHR36902:SF1">
    <property type="entry name" value="ENRICHED IN SURFACE-LABELED PROTEOME PROTEIN 9"/>
    <property type="match status" value="1"/>
</dbReference>
<dbReference type="PANTHER" id="PTHR36902">
    <property type="entry name" value="ENRICHED IN SURFACE-LABELED PROTEOME PROTEIN 9"/>
    <property type="match status" value="1"/>
</dbReference>
<name>G3MIS0_AMBMU</name>
<sequence>AADLGYVLGSLDTMLSIVLDFGAEAAFVTHPASGDCVVRKLTRDFFLVDPNVTEGIEMLEPEKLFGFTEEHHFHGKYKIRGIEVETWTALVKEANESAAEPTSRRHEISFMTDSEAERLGERDLEFVPVQESIYDDTFEVTKDGIRKFRQNVTMKNYFMFSSEQPRLSVYEAPGCIPRHQARAFKVSFDGKDAKTIRVNRAVFTNALRGSLKDYGDIDTILRVQIIGMRNERKKKELAVFFEILAPLTELEQERIVTIDEAVQNIQQRVKNGSFTFTLVLETDDGHAEVQSFKALEDSFAEVQFSKTRNTLYYQPQKVMDHIAKSKENADSSEATGYSAGVFAAIAVVFTLAGIVCGVFAMRFYLTRRRSDGLIENEERPIELQ</sequence>
<protein>
    <recommendedName>
        <fullName evidence="2">LolA-like domain-containing protein</fullName>
    </recommendedName>
</protein>
<dbReference type="InterPro" id="IPR058831">
    <property type="entry name" value="LolA-like_dom_2nd"/>
</dbReference>
<reference evidence="3" key="1">
    <citation type="journal article" date="2011" name="PLoS ONE">
        <title>A deep insight into the sialotranscriptome of the gulf coast tick, Amblyomma maculatum.</title>
        <authorList>
            <person name="Karim S."/>
            <person name="Singh P."/>
            <person name="Ribeiro J.M."/>
        </authorList>
    </citation>
    <scope>NUCLEOTIDE SEQUENCE</scope>
    <source>
        <tissue evidence="3">Salivary gland</tissue>
    </source>
</reference>
<dbReference type="AlphaFoldDB" id="G3MIS0"/>
<dbReference type="EMBL" id="JO841771">
    <property type="protein sequence ID" value="AEO33388.1"/>
    <property type="molecule type" value="mRNA"/>
</dbReference>
<evidence type="ECO:0000259" key="2">
    <source>
        <dbReference type="Pfam" id="PF25898"/>
    </source>
</evidence>
<feature type="transmembrane region" description="Helical" evidence="1">
    <location>
        <begin position="337"/>
        <end position="360"/>
    </location>
</feature>
<dbReference type="Pfam" id="PF25898">
    <property type="entry name" value="LolA_2nd_metazoa"/>
    <property type="match status" value="1"/>
</dbReference>
<feature type="domain" description="LolA-like" evidence="2">
    <location>
        <begin position="14"/>
        <end position="175"/>
    </location>
</feature>
<evidence type="ECO:0000313" key="3">
    <source>
        <dbReference type="EMBL" id="AEO33388.1"/>
    </source>
</evidence>
<keyword evidence="1" id="KW-0472">Membrane</keyword>
<accession>G3MIS0</accession>
<keyword evidence="1" id="KW-1133">Transmembrane helix</keyword>
<keyword evidence="1" id="KW-0812">Transmembrane</keyword>
<evidence type="ECO:0000256" key="1">
    <source>
        <dbReference type="SAM" id="Phobius"/>
    </source>
</evidence>
<feature type="non-terminal residue" evidence="3">
    <location>
        <position position="1"/>
    </location>
</feature>
<proteinExistence type="evidence at transcript level"/>
<organism evidence="3">
    <name type="scientific">Amblyomma maculatum</name>
    <name type="common">Gulf Coast tick</name>
    <dbReference type="NCBI Taxonomy" id="34609"/>
    <lineage>
        <taxon>Eukaryota</taxon>
        <taxon>Metazoa</taxon>
        <taxon>Ecdysozoa</taxon>
        <taxon>Arthropoda</taxon>
        <taxon>Chelicerata</taxon>
        <taxon>Arachnida</taxon>
        <taxon>Acari</taxon>
        <taxon>Parasitiformes</taxon>
        <taxon>Ixodida</taxon>
        <taxon>Ixodoidea</taxon>
        <taxon>Ixodidae</taxon>
        <taxon>Amblyomminae</taxon>
        <taxon>Amblyomma</taxon>
    </lineage>
</organism>